<dbReference type="PANTHER" id="PTHR45138">
    <property type="entry name" value="REGULATORY COMPONENTS OF SENSORY TRANSDUCTION SYSTEM"/>
    <property type="match status" value="1"/>
</dbReference>
<dbReference type="GO" id="GO:0052621">
    <property type="term" value="F:diguanylate cyclase activity"/>
    <property type="evidence" value="ECO:0007669"/>
    <property type="project" value="UniProtKB-EC"/>
</dbReference>
<evidence type="ECO:0000313" key="5">
    <source>
        <dbReference type="EMBL" id="MFC0687143.1"/>
    </source>
</evidence>
<dbReference type="InterPro" id="IPR029787">
    <property type="entry name" value="Nucleotide_cyclase"/>
</dbReference>
<dbReference type="SMART" id="SM00267">
    <property type="entry name" value="GGDEF"/>
    <property type="match status" value="1"/>
</dbReference>
<dbReference type="InterPro" id="IPR050469">
    <property type="entry name" value="Diguanylate_Cyclase"/>
</dbReference>
<feature type="transmembrane region" description="Helical" evidence="3">
    <location>
        <begin position="49"/>
        <end position="71"/>
    </location>
</feature>
<organism evidence="5 6">
    <name type="scientific">Novosphingobium clariflavum</name>
    <dbReference type="NCBI Taxonomy" id="2029884"/>
    <lineage>
        <taxon>Bacteria</taxon>
        <taxon>Pseudomonadati</taxon>
        <taxon>Pseudomonadota</taxon>
        <taxon>Alphaproteobacteria</taxon>
        <taxon>Sphingomonadales</taxon>
        <taxon>Sphingomonadaceae</taxon>
        <taxon>Novosphingobium</taxon>
    </lineage>
</organism>
<dbReference type="RefSeq" id="WP_267221245.1">
    <property type="nucleotide sequence ID" value="NZ_JAPCWC010000009.1"/>
</dbReference>
<feature type="transmembrane region" description="Helical" evidence="3">
    <location>
        <begin position="17"/>
        <end position="37"/>
    </location>
</feature>
<keyword evidence="6" id="KW-1185">Reference proteome</keyword>
<feature type="domain" description="GGDEF" evidence="4">
    <location>
        <begin position="152"/>
        <end position="287"/>
    </location>
</feature>
<evidence type="ECO:0000256" key="3">
    <source>
        <dbReference type="SAM" id="Phobius"/>
    </source>
</evidence>
<dbReference type="PROSITE" id="PS50887">
    <property type="entry name" value="GGDEF"/>
    <property type="match status" value="1"/>
</dbReference>
<dbReference type="NCBIfam" id="TIGR00254">
    <property type="entry name" value="GGDEF"/>
    <property type="match status" value="1"/>
</dbReference>
<gene>
    <name evidence="5" type="ORF">ACFFF8_21385</name>
</gene>
<keyword evidence="5" id="KW-0548">Nucleotidyltransferase</keyword>
<evidence type="ECO:0000256" key="2">
    <source>
        <dbReference type="ARBA" id="ARBA00034247"/>
    </source>
</evidence>
<evidence type="ECO:0000313" key="6">
    <source>
        <dbReference type="Proteomes" id="UP001589858"/>
    </source>
</evidence>
<name>A0ABV6SGE1_9SPHN</name>
<proteinExistence type="predicted"/>
<dbReference type="Gene3D" id="3.30.70.270">
    <property type="match status" value="1"/>
</dbReference>
<comment type="catalytic activity">
    <reaction evidence="2">
        <text>2 GTP = 3',3'-c-di-GMP + 2 diphosphate</text>
        <dbReference type="Rhea" id="RHEA:24898"/>
        <dbReference type="ChEBI" id="CHEBI:33019"/>
        <dbReference type="ChEBI" id="CHEBI:37565"/>
        <dbReference type="ChEBI" id="CHEBI:58805"/>
        <dbReference type="EC" id="2.7.7.65"/>
    </reaction>
</comment>
<reference evidence="5 6" key="1">
    <citation type="submission" date="2024-09" db="EMBL/GenBank/DDBJ databases">
        <authorList>
            <person name="Sun Q."/>
            <person name="Mori K."/>
        </authorList>
    </citation>
    <scope>NUCLEOTIDE SEQUENCE [LARGE SCALE GENOMIC DNA]</scope>
    <source>
        <strain evidence="5 6">CICC 11035S</strain>
    </source>
</reference>
<dbReference type="InterPro" id="IPR000160">
    <property type="entry name" value="GGDEF_dom"/>
</dbReference>
<keyword evidence="3" id="KW-0812">Transmembrane</keyword>
<protein>
    <recommendedName>
        <fullName evidence="1">diguanylate cyclase</fullName>
        <ecNumber evidence="1">2.7.7.65</ecNumber>
    </recommendedName>
</protein>
<dbReference type="InterPro" id="IPR043128">
    <property type="entry name" value="Rev_trsase/Diguanyl_cyclase"/>
</dbReference>
<accession>A0ABV6SGE1</accession>
<dbReference type="EC" id="2.7.7.65" evidence="1"/>
<keyword evidence="5" id="KW-0808">Transferase</keyword>
<sequence length="288" mass="31020">MRFYRATSFLFPRHYEWRILIVCFGAVHLPLIAAILVQAMTGEWQIRTLLVLLGATLVGTVLGMLAIRALLAPVGKATAMLRAAQHGECLGRVPKGGDDLVGQLLTAVATSAAANAARTEQLVEAAARDPLTGLRNRRGFLDSSERVLIGEGNSVLAMIDIDHFKSVNDRFGHAAGDALLRAVGQRLERGLRHSDMAARWGGEEFVVLLPNTQLDEARLVMERLRANVALDPLLGPESTGNTWPVTFSCGLATLRSFAQLGDAAHRADAALYAAKSNGRNRVHVAESA</sequence>
<dbReference type="EMBL" id="JBHLTM010000081">
    <property type="protein sequence ID" value="MFC0687143.1"/>
    <property type="molecule type" value="Genomic_DNA"/>
</dbReference>
<keyword evidence="3" id="KW-0472">Membrane</keyword>
<dbReference type="Proteomes" id="UP001589858">
    <property type="component" value="Unassembled WGS sequence"/>
</dbReference>
<keyword evidence="3" id="KW-1133">Transmembrane helix</keyword>
<evidence type="ECO:0000256" key="1">
    <source>
        <dbReference type="ARBA" id="ARBA00012528"/>
    </source>
</evidence>
<dbReference type="Pfam" id="PF00990">
    <property type="entry name" value="GGDEF"/>
    <property type="match status" value="1"/>
</dbReference>
<comment type="caution">
    <text evidence="5">The sequence shown here is derived from an EMBL/GenBank/DDBJ whole genome shotgun (WGS) entry which is preliminary data.</text>
</comment>
<dbReference type="SUPFAM" id="SSF55073">
    <property type="entry name" value="Nucleotide cyclase"/>
    <property type="match status" value="1"/>
</dbReference>
<dbReference type="CDD" id="cd01949">
    <property type="entry name" value="GGDEF"/>
    <property type="match status" value="1"/>
</dbReference>
<dbReference type="PANTHER" id="PTHR45138:SF9">
    <property type="entry name" value="DIGUANYLATE CYCLASE DGCM-RELATED"/>
    <property type="match status" value="1"/>
</dbReference>
<evidence type="ECO:0000259" key="4">
    <source>
        <dbReference type="PROSITE" id="PS50887"/>
    </source>
</evidence>